<dbReference type="GO" id="GO:0016020">
    <property type="term" value="C:membrane"/>
    <property type="evidence" value="ECO:0007669"/>
    <property type="project" value="UniProtKB-SubCell"/>
</dbReference>
<feature type="transmembrane region" description="Helical" evidence="7">
    <location>
        <begin position="264"/>
        <end position="286"/>
    </location>
</feature>
<feature type="transmembrane region" description="Helical" evidence="7">
    <location>
        <begin position="407"/>
        <end position="426"/>
    </location>
</feature>
<dbReference type="FunFam" id="1.20.1250.20:FF:000106">
    <property type="entry name" value="MFS transporter, putative"/>
    <property type="match status" value="1"/>
</dbReference>
<dbReference type="AlphaFoldDB" id="A0A0D7AN76"/>
<protein>
    <submittedName>
        <fullName evidence="9">MFS general substrate transporter</fullName>
    </submittedName>
</protein>
<evidence type="ECO:0000313" key="9">
    <source>
        <dbReference type="EMBL" id="KIY53189.1"/>
    </source>
</evidence>
<proteinExistence type="predicted"/>
<evidence type="ECO:0000256" key="2">
    <source>
        <dbReference type="ARBA" id="ARBA00022448"/>
    </source>
</evidence>
<evidence type="ECO:0000256" key="7">
    <source>
        <dbReference type="SAM" id="Phobius"/>
    </source>
</evidence>
<evidence type="ECO:0000256" key="6">
    <source>
        <dbReference type="SAM" id="MobiDB-lite"/>
    </source>
</evidence>
<feature type="transmembrane region" description="Helical" evidence="7">
    <location>
        <begin position="231"/>
        <end position="252"/>
    </location>
</feature>
<dbReference type="Proteomes" id="UP000054144">
    <property type="component" value="Unassembled WGS sequence"/>
</dbReference>
<sequence>MPTKDTDSTTRSSSIVKAPATSEERPPLGEPLRSDIGLLRRWRRVYPDPDSIATQPSVFDDPTGLRTHRPPPEYENAHRFDPKARWTWREERNIVRKIDTRILMWTGFMFFCLELDRSNITQANADNFLNDLGLTTDDYNIGQSLFKASFLFAELPSQIIAKRVGADRWMPCQMIMWSIVATSQFWLSGRASFFATRCLIGICQGGFIPDAVLFLSYFYTNSELPVRFAFFWMSNYLADAAGAFMAAGLLKLRGVDGRAGWQYLFLVEGLLTLAVGLLSIGIMPAGPTQTRRWWTPNGWFTEREEVIMVNRVLRDDPMKSDMHNREGLNIQKIVDVLGDWRMWPLYLIGLTFELPTNPPTAYLTLSLRDLGFGTIQTTLLTLPSTFLGITMSIFVAAMSELVNSRTAMGLFFQLWMLPLLISLYTFSAEASAWVYFAVITLLVGCPNTHPMQVGWVSRNSQSVRTRSVSASLYNISVQLGGIMGSYVYRTDDEVHKRGNRVLISITSMNIVLYLLIFVFYRTINGQRKRIWNRMSPSEKDEYKSTSRDEGNARLDFMFAY</sequence>
<evidence type="ECO:0000256" key="4">
    <source>
        <dbReference type="ARBA" id="ARBA00022989"/>
    </source>
</evidence>
<keyword evidence="10" id="KW-1185">Reference proteome</keyword>
<keyword evidence="5 7" id="KW-0472">Membrane</keyword>
<evidence type="ECO:0000259" key="8">
    <source>
        <dbReference type="PROSITE" id="PS50850"/>
    </source>
</evidence>
<dbReference type="OrthoDB" id="1935484at2759"/>
<keyword evidence="2" id="KW-0813">Transport</keyword>
<evidence type="ECO:0000313" key="10">
    <source>
        <dbReference type="Proteomes" id="UP000054144"/>
    </source>
</evidence>
<dbReference type="InterPro" id="IPR020846">
    <property type="entry name" value="MFS_dom"/>
</dbReference>
<dbReference type="PROSITE" id="PS50850">
    <property type="entry name" value="MFS"/>
    <property type="match status" value="1"/>
</dbReference>
<feature type="transmembrane region" description="Helical" evidence="7">
    <location>
        <begin position="501"/>
        <end position="520"/>
    </location>
</feature>
<accession>A0A0D7AN76</accession>
<reference evidence="9 10" key="1">
    <citation type="journal article" date="2015" name="Fungal Genet. Biol.">
        <title>Evolution of novel wood decay mechanisms in Agaricales revealed by the genome sequences of Fistulina hepatica and Cylindrobasidium torrendii.</title>
        <authorList>
            <person name="Floudas D."/>
            <person name="Held B.W."/>
            <person name="Riley R."/>
            <person name="Nagy L.G."/>
            <person name="Koehler G."/>
            <person name="Ransdell A.S."/>
            <person name="Younus H."/>
            <person name="Chow J."/>
            <person name="Chiniquy J."/>
            <person name="Lipzen A."/>
            <person name="Tritt A."/>
            <person name="Sun H."/>
            <person name="Haridas S."/>
            <person name="LaButti K."/>
            <person name="Ohm R.A."/>
            <person name="Kues U."/>
            <person name="Blanchette R.A."/>
            <person name="Grigoriev I.V."/>
            <person name="Minto R.E."/>
            <person name="Hibbett D.S."/>
        </authorList>
    </citation>
    <scope>NUCLEOTIDE SEQUENCE [LARGE SCALE GENOMIC DNA]</scope>
    <source>
        <strain evidence="9 10">ATCC 64428</strain>
    </source>
</reference>
<keyword evidence="3 7" id="KW-0812">Transmembrane</keyword>
<evidence type="ECO:0000256" key="3">
    <source>
        <dbReference type="ARBA" id="ARBA00022692"/>
    </source>
</evidence>
<comment type="subcellular location">
    <subcellularLocation>
        <location evidence="1">Membrane</location>
        <topology evidence="1">Multi-pass membrane protein</topology>
    </subcellularLocation>
</comment>
<feature type="transmembrane region" description="Helical" evidence="7">
    <location>
        <begin position="470"/>
        <end position="489"/>
    </location>
</feature>
<dbReference type="PANTHER" id="PTHR43791:SF65">
    <property type="entry name" value="MAJOR FACILITATOR SUPERFAMILY (MFS) PROFILE DOMAIN-CONTAINING PROTEIN-RELATED"/>
    <property type="match status" value="1"/>
</dbReference>
<feature type="transmembrane region" description="Helical" evidence="7">
    <location>
        <begin position="432"/>
        <end position="449"/>
    </location>
</feature>
<dbReference type="SUPFAM" id="SSF103473">
    <property type="entry name" value="MFS general substrate transporter"/>
    <property type="match status" value="1"/>
</dbReference>
<dbReference type="Pfam" id="PF07690">
    <property type="entry name" value="MFS_1"/>
    <property type="match status" value="1"/>
</dbReference>
<feature type="region of interest" description="Disordered" evidence="6">
    <location>
        <begin position="53"/>
        <end position="76"/>
    </location>
</feature>
<gene>
    <name evidence="9" type="ORF">FISHEDRAFT_63408</name>
</gene>
<feature type="domain" description="Major facilitator superfamily (MFS) profile" evidence="8">
    <location>
        <begin position="102"/>
        <end position="524"/>
    </location>
</feature>
<dbReference type="PANTHER" id="PTHR43791">
    <property type="entry name" value="PERMEASE-RELATED"/>
    <property type="match status" value="1"/>
</dbReference>
<keyword evidence="4 7" id="KW-1133">Transmembrane helix</keyword>
<evidence type="ECO:0000256" key="5">
    <source>
        <dbReference type="ARBA" id="ARBA00023136"/>
    </source>
</evidence>
<evidence type="ECO:0000256" key="1">
    <source>
        <dbReference type="ARBA" id="ARBA00004141"/>
    </source>
</evidence>
<dbReference type="EMBL" id="KN881627">
    <property type="protein sequence ID" value="KIY53189.1"/>
    <property type="molecule type" value="Genomic_DNA"/>
</dbReference>
<organism evidence="9 10">
    <name type="scientific">Fistulina hepatica ATCC 64428</name>
    <dbReference type="NCBI Taxonomy" id="1128425"/>
    <lineage>
        <taxon>Eukaryota</taxon>
        <taxon>Fungi</taxon>
        <taxon>Dikarya</taxon>
        <taxon>Basidiomycota</taxon>
        <taxon>Agaricomycotina</taxon>
        <taxon>Agaricomycetes</taxon>
        <taxon>Agaricomycetidae</taxon>
        <taxon>Agaricales</taxon>
        <taxon>Fistulinaceae</taxon>
        <taxon>Fistulina</taxon>
    </lineage>
</organism>
<dbReference type="InterPro" id="IPR011701">
    <property type="entry name" value="MFS"/>
</dbReference>
<feature type="transmembrane region" description="Helical" evidence="7">
    <location>
        <begin position="375"/>
        <end position="395"/>
    </location>
</feature>
<dbReference type="GO" id="GO:0022857">
    <property type="term" value="F:transmembrane transporter activity"/>
    <property type="evidence" value="ECO:0007669"/>
    <property type="project" value="InterPro"/>
</dbReference>
<dbReference type="Gene3D" id="1.20.1250.20">
    <property type="entry name" value="MFS general substrate transporter like domains"/>
    <property type="match status" value="1"/>
</dbReference>
<feature type="region of interest" description="Disordered" evidence="6">
    <location>
        <begin position="1"/>
        <end position="32"/>
    </location>
</feature>
<name>A0A0D7AN76_9AGAR</name>
<dbReference type="InterPro" id="IPR036259">
    <property type="entry name" value="MFS_trans_sf"/>
</dbReference>